<dbReference type="EMBL" id="NRSZ01000446">
    <property type="protein sequence ID" value="PNY27212.1"/>
    <property type="molecule type" value="Genomic_DNA"/>
</dbReference>
<protein>
    <submittedName>
        <fullName evidence="2">Uncharacterized protein</fullName>
    </submittedName>
</protein>
<comment type="caution">
    <text evidence="2">The sequence shown here is derived from an EMBL/GenBank/DDBJ whole genome shotgun (WGS) entry which is preliminary data.</text>
</comment>
<organism evidence="2 3">
    <name type="scientific">Tolypocladium capitatum</name>
    <dbReference type="NCBI Taxonomy" id="45235"/>
    <lineage>
        <taxon>Eukaryota</taxon>
        <taxon>Fungi</taxon>
        <taxon>Dikarya</taxon>
        <taxon>Ascomycota</taxon>
        <taxon>Pezizomycotina</taxon>
        <taxon>Sordariomycetes</taxon>
        <taxon>Hypocreomycetidae</taxon>
        <taxon>Hypocreales</taxon>
        <taxon>Ophiocordycipitaceae</taxon>
        <taxon>Tolypocladium</taxon>
    </lineage>
</organism>
<feature type="signal peptide" evidence="1">
    <location>
        <begin position="1"/>
        <end position="15"/>
    </location>
</feature>
<accession>A0A2K3QI47</accession>
<dbReference type="OrthoDB" id="4924937at2759"/>
<dbReference type="Proteomes" id="UP000236621">
    <property type="component" value="Unassembled WGS sequence"/>
</dbReference>
<evidence type="ECO:0000313" key="2">
    <source>
        <dbReference type="EMBL" id="PNY27212.1"/>
    </source>
</evidence>
<keyword evidence="1" id="KW-0732">Signal</keyword>
<sequence length="139" mass="14501">MKIAAVLAFASLACAADVGALLNSIKPLLKQVKCAVPCVASGIRQIPCDGGNPLDSICSNVDKIEKNSMQCLQNCHLKSSQVDSITTLVKTACGKGRGRLARRQDTNSCSNCETDCQKAGCTDDDDCALCAAACDLICT</sequence>
<gene>
    <name evidence="2" type="ORF">TCAP_02860</name>
</gene>
<reference evidence="2 3" key="1">
    <citation type="submission" date="2017-08" db="EMBL/GenBank/DDBJ databases">
        <title>Harnessing the power of phylogenomics to disentangle the directionality and signatures of interkingdom host jumping in the parasitic fungal genus Tolypocladium.</title>
        <authorList>
            <person name="Quandt C.A."/>
            <person name="Patterson W."/>
            <person name="Spatafora J.W."/>
        </authorList>
    </citation>
    <scope>NUCLEOTIDE SEQUENCE [LARGE SCALE GENOMIC DNA]</scope>
    <source>
        <strain evidence="2 3">CBS 113982</strain>
    </source>
</reference>
<name>A0A2K3QI47_9HYPO</name>
<feature type="chain" id="PRO_5014386095" evidence="1">
    <location>
        <begin position="16"/>
        <end position="139"/>
    </location>
</feature>
<keyword evidence="3" id="KW-1185">Reference proteome</keyword>
<proteinExistence type="predicted"/>
<evidence type="ECO:0000313" key="3">
    <source>
        <dbReference type="Proteomes" id="UP000236621"/>
    </source>
</evidence>
<dbReference type="AlphaFoldDB" id="A0A2K3QI47"/>
<evidence type="ECO:0000256" key="1">
    <source>
        <dbReference type="SAM" id="SignalP"/>
    </source>
</evidence>